<keyword evidence="7 11" id="KW-0132">Cell division</keyword>
<evidence type="ECO:0000256" key="8">
    <source>
        <dbReference type="ARBA" id="ARBA00022776"/>
    </source>
</evidence>
<feature type="region of interest" description="Disordered" evidence="12">
    <location>
        <begin position="787"/>
        <end position="815"/>
    </location>
</feature>
<evidence type="ECO:0000256" key="2">
    <source>
        <dbReference type="ARBA" id="ARBA00004496"/>
    </source>
</evidence>
<feature type="compositionally biased region" description="Low complexity" evidence="12">
    <location>
        <begin position="9"/>
        <end position="25"/>
    </location>
</feature>
<keyword evidence="14" id="KW-1185">Reference proteome</keyword>
<comment type="caution">
    <text evidence="13">The sequence shown here is derived from an EMBL/GenBank/DDBJ whole genome shotgun (WGS) entry which is preliminary data.</text>
</comment>
<dbReference type="PIRSF" id="PIRSF017126">
    <property type="entry name" value="Condensin_H"/>
    <property type="match status" value="1"/>
</dbReference>
<keyword evidence="5" id="KW-0158">Chromosome</keyword>
<dbReference type="EMBL" id="JBAWTH010000008">
    <property type="protein sequence ID" value="KAL2290981.1"/>
    <property type="molecule type" value="Genomic_DNA"/>
</dbReference>
<dbReference type="Pfam" id="PF05786">
    <property type="entry name" value="Cnd2"/>
    <property type="match status" value="1"/>
</dbReference>
<evidence type="ECO:0000256" key="7">
    <source>
        <dbReference type="ARBA" id="ARBA00022618"/>
    </source>
</evidence>
<evidence type="ECO:0000256" key="9">
    <source>
        <dbReference type="ARBA" id="ARBA00023067"/>
    </source>
</evidence>
<evidence type="ECO:0000256" key="4">
    <source>
        <dbReference type="ARBA" id="ARBA00016065"/>
    </source>
</evidence>
<proteinExistence type="inferred from homology"/>
<dbReference type="InterPro" id="IPR022816">
    <property type="entry name" value="Condensin_barren_su2"/>
</dbReference>
<dbReference type="Proteomes" id="UP001600888">
    <property type="component" value="Unassembled WGS sequence"/>
</dbReference>
<sequence length="881" mass="97367">MPRVAQNPRASSASSRSGSRVTSGSMQNSPFKSPVKIPLNDDAEEKARRLHSRQALQEAHVNKLKAAATTPLRKASVNLNDLENETPASPPQRQKTPRPRQRDVPGTSAGAGAGAGADDDDVVVSGTAVTPMKRLPILANFEEWMKMATDNKINAANSWNFALIDYFHDMSLLKEGDGVNFQKASCTLDGCVKIYTSRVDSVATETGKLLSGLADSRDSKKKKGDGEEGEGEETDEEELDEDGNVRKKTKRKAQRSSEATLAPSFASLQLKKFELEFAVDPLFKKASADFDEGGAKGLLLNHLMIDSKGRIVFDSSDDSVDTSETKKKRKRQGEGEEDGEDDDVEDEDEEEQLEDVTMKTVEEQEEDADIEIDLGSLAARFFPDMARLDELDVCPSLKAFEIGDPSGSLDIPFLRAPDDWRQEQEGGADEAGYGNNTGMDIDDNALGFDDDEGLGNFSMGGDVAFGEGGEAWAKEAALEPQMRVFNAGLGDDGAEECDGDDMMDNDGNDNFNVSLMHAQKPDKMHEDILAYFDQALQKNWTSAEHWRIRKIKDVNKPVQTKQRKEKEPFEIDFMSPLDAPLADVLYTQASSNAAISLPKKDWKSKTRNLLPDDKHFNSKQLLSLFLKPKARMSRRRNFGKRHGVFGNADANPNVPEGEMDEAFWARQKAPMQSIEDGDQDMGLPQGDYDANFFQDDGLPFAGGLDDDDIDEFADAREQFSPERAMETIGATGAFNGLTVTNPADLAFGTMLVTQNRRVRPEYVNYARVAKKVDVRRLKEELWKGMDMEKLDSVPPPSATEEGSTEPPPPSAENPTLKFTDVMNGLQKVYSKPVMDDISTSFCFICLLHLANEKGLVIEKTDDLTELEIRKDWNAQVIEGDI</sequence>
<evidence type="ECO:0000256" key="10">
    <source>
        <dbReference type="ARBA" id="ARBA00023306"/>
    </source>
</evidence>
<feature type="compositionally biased region" description="Acidic residues" evidence="12">
    <location>
        <begin position="227"/>
        <end position="242"/>
    </location>
</feature>
<dbReference type="PANTHER" id="PTHR13108">
    <property type="entry name" value="CONDENSIN COMPLEX SUBUNIT 2"/>
    <property type="match status" value="1"/>
</dbReference>
<evidence type="ECO:0000256" key="1">
    <source>
        <dbReference type="ARBA" id="ARBA00004286"/>
    </source>
</evidence>
<reference evidence="13 14" key="1">
    <citation type="submission" date="2024-03" db="EMBL/GenBank/DDBJ databases">
        <title>A high-quality draft genome sequence of Diaporthe vaccinii, a causative agent of upright dieback and viscid rot disease in cranberry plants.</title>
        <authorList>
            <person name="Sarrasin M."/>
            <person name="Lang B.F."/>
            <person name="Burger G."/>
        </authorList>
    </citation>
    <scope>NUCLEOTIDE SEQUENCE [LARGE SCALE GENOMIC DNA]</scope>
    <source>
        <strain evidence="13 14">IS7</strain>
    </source>
</reference>
<evidence type="ECO:0000256" key="6">
    <source>
        <dbReference type="ARBA" id="ARBA00022490"/>
    </source>
</evidence>
<protein>
    <recommendedName>
        <fullName evidence="4 11">Condensin complex subunit 2</fullName>
    </recommendedName>
</protein>
<comment type="similarity">
    <text evidence="3 11">Belongs to the CND2 (condensin subunit 2) family.</text>
</comment>
<keyword evidence="9 11" id="KW-0226">DNA condensation</keyword>
<evidence type="ECO:0000313" key="13">
    <source>
        <dbReference type="EMBL" id="KAL2290981.1"/>
    </source>
</evidence>
<feature type="region of interest" description="Disordered" evidence="12">
    <location>
        <begin position="214"/>
        <end position="260"/>
    </location>
</feature>
<keyword evidence="10 11" id="KW-0131">Cell cycle</keyword>
<organism evidence="13 14">
    <name type="scientific">Diaporthe vaccinii</name>
    <dbReference type="NCBI Taxonomy" id="105482"/>
    <lineage>
        <taxon>Eukaryota</taxon>
        <taxon>Fungi</taxon>
        <taxon>Dikarya</taxon>
        <taxon>Ascomycota</taxon>
        <taxon>Pezizomycotina</taxon>
        <taxon>Sordariomycetes</taxon>
        <taxon>Sordariomycetidae</taxon>
        <taxon>Diaporthales</taxon>
        <taxon>Diaporthaceae</taxon>
        <taxon>Diaporthe</taxon>
        <taxon>Diaporthe eres species complex</taxon>
    </lineage>
</organism>
<evidence type="ECO:0000256" key="12">
    <source>
        <dbReference type="SAM" id="MobiDB-lite"/>
    </source>
</evidence>
<feature type="compositionally biased region" description="Acidic residues" evidence="12">
    <location>
        <begin position="335"/>
        <end position="354"/>
    </location>
</feature>
<comment type="function">
    <text evidence="11">Regulatory subunit of the condensin complex, a complex required for conversion of interphase chromatin into mitotic-like condense chromosomes.</text>
</comment>
<evidence type="ECO:0000313" key="14">
    <source>
        <dbReference type="Proteomes" id="UP001600888"/>
    </source>
</evidence>
<keyword evidence="8 11" id="KW-0498">Mitosis</keyword>
<name>A0ABR4F8Y2_9PEZI</name>
<feature type="region of interest" description="Disordered" evidence="12">
    <location>
        <begin position="1"/>
        <end position="121"/>
    </location>
</feature>
<keyword evidence="6" id="KW-0963">Cytoplasm</keyword>
<comment type="subcellular location">
    <subcellularLocation>
        <location evidence="1">Chromosome</location>
    </subcellularLocation>
    <subcellularLocation>
        <location evidence="2">Cytoplasm</location>
    </subcellularLocation>
</comment>
<accession>A0ABR4F8Y2</accession>
<evidence type="ECO:0000256" key="11">
    <source>
        <dbReference type="PIRNR" id="PIRNR017126"/>
    </source>
</evidence>
<evidence type="ECO:0000256" key="3">
    <source>
        <dbReference type="ARBA" id="ARBA00009471"/>
    </source>
</evidence>
<feature type="region of interest" description="Disordered" evidence="12">
    <location>
        <begin position="313"/>
        <end position="365"/>
    </location>
</feature>
<evidence type="ECO:0000256" key="5">
    <source>
        <dbReference type="ARBA" id="ARBA00022454"/>
    </source>
</evidence>
<gene>
    <name evidence="13" type="ORF">FJTKL_14882</name>
</gene>
<dbReference type="PANTHER" id="PTHR13108:SF9">
    <property type="entry name" value="CONDENSIN COMPLEX SUBUNIT 2"/>
    <property type="match status" value="1"/>
</dbReference>